<dbReference type="EMBL" id="JBJKFK010000016">
    <property type="protein sequence ID" value="KAL3320994.1"/>
    <property type="molecule type" value="Genomic_DNA"/>
</dbReference>
<dbReference type="EC" id="2.3.1.97" evidence="2"/>
<evidence type="ECO:0000259" key="7">
    <source>
        <dbReference type="Pfam" id="PF01233"/>
    </source>
</evidence>
<dbReference type="PANTHER" id="PTHR11377:SF5">
    <property type="entry name" value="GLYCYLPEPTIDE N-TETRADECANOYLTRANSFERASE"/>
    <property type="match status" value="1"/>
</dbReference>
<comment type="caution">
    <text evidence="8">The sequence shown here is derived from an EMBL/GenBank/DDBJ whole genome shotgun (WGS) entry which is preliminary data.</text>
</comment>
<keyword evidence="3" id="KW-0808">Transferase</keyword>
<feature type="region of interest" description="Disordered" evidence="6">
    <location>
        <begin position="83"/>
        <end position="111"/>
    </location>
</feature>
<dbReference type="InterPro" id="IPR016181">
    <property type="entry name" value="Acyl_CoA_acyltransferase"/>
</dbReference>
<evidence type="ECO:0000313" key="9">
    <source>
        <dbReference type="Proteomes" id="UP001626550"/>
    </source>
</evidence>
<dbReference type="Gene3D" id="3.40.630.170">
    <property type="match status" value="1"/>
</dbReference>
<dbReference type="InterPro" id="IPR022676">
    <property type="entry name" value="NMT_N"/>
</dbReference>
<dbReference type="InterPro" id="IPR000903">
    <property type="entry name" value="NMT"/>
</dbReference>
<dbReference type="Proteomes" id="UP001626550">
    <property type="component" value="Unassembled WGS sequence"/>
</dbReference>
<evidence type="ECO:0000256" key="2">
    <source>
        <dbReference type="ARBA" id="ARBA00012923"/>
    </source>
</evidence>
<feature type="domain" description="Glycylpeptide N-tetradecanoyltransferase N-terminal" evidence="7">
    <location>
        <begin position="99"/>
        <end position="162"/>
    </location>
</feature>
<dbReference type="Pfam" id="PF01233">
    <property type="entry name" value="NMT"/>
    <property type="match status" value="1"/>
</dbReference>
<evidence type="ECO:0000256" key="4">
    <source>
        <dbReference type="ARBA" id="ARBA00023315"/>
    </source>
</evidence>
<keyword evidence="4" id="KW-0012">Acyltransferase</keyword>
<evidence type="ECO:0000256" key="3">
    <source>
        <dbReference type="ARBA" id="ARBA00022679"/>
    </source>
</evidence>
<comment type="similarity">
    <text evidence="1">Belongs to the NMT family.</text>
</comment>
<accession>A0ABD2QN78</accession>
<evidence type="ECO:0000313" key="8">
    <source>
        <dbReference type="EMBL" id="KAL3320994.1"/>
    </source>
</evidence>
<evidence type="ECO:0000256" key="6">
    <source>
        <dbReference type="SAM" id="MobiDB-lite"/>
    </source>
</evidence>
<gene>
    <name evidence="8" type="primary">NMT2_2</name>
    <name evidence="8" type="ORF">Ciccas_000316</name>
</gene>
<proteinExistence type="inferred from homology"/>
<dbReference type="GO" id="GO:0004379">
    <property type="term" value="F:glycylpeptide N-tetradecanoyltransferase activity"/>
    <property type="evidence" value="ECO:0007669"/>
    <property type="project" value="UniProtKB-EC"/>
</dbReference>
<protein>
    <recommendedName>
        <fullName evidence="2">glycylpeptide N-tetradecanoyltransferase</fullName>
        <ecNumber evidence="2">2.3.1.97</ecNumber>
    </recommendedName>
    <alternativeName>
        <fullName evidence="5">Myristoyl-CoA:protein N-myristoyltransferase</fullName>
    </alternativeName>
</protein>
<feature type="compositionally biased region" description="Basic and acidic residues" evidence="6">
    <location>
        <begin position="94"/>
        <end position="109"/>
    </location>
</feature>
<dbReference type="PANTHER" id="PTHR11377">
    <property type="entry name" value="N-MYRISTOYL TRANSFERASE"/>
    <property type="match status" value="1"/>
</dbReference>
<reference evidence="8 9" key="1">
    <citation type="submission" date="2024-11" db="EMBL/GenBank/DDBJ databases">
        <title>Adaptive evolution of stress response genes in parasites aligns with host niche diversity.</title>
        <authorList>
            <person name="Hahn C."/>
            <person name="Resl P."/>
        </authorList>
    </citation>
    <scope>NUCLEOTIDE SEQUENCE [LARGE SCALE GENOMIC DNA]</scope>
    <source>
        <strain evidence="8">EGGRZ-B1_66</strain>
        <tissue evidence="8">Body</tissue>
    </source>
</reference>
<dbReference type="SUPFAM" id="SSF55729">
    <property type="entry name" value="Acyl-CoA N-acyltransferases (Nat)"/>
    <property type="match status" value="1"/>
</dbReference>
<keyword evidence="9" id="KW-1185">Reference proteome</keyword>
<evidence type="ECO:0000256" key="5">
    <source>
        <dbReference type="ARBA" id="ARBA00031242"/>
    </source>
</evidence>
<dbReference type="AlphaFoldDB" id="A0ABD2QN78"/>
<sequence>MAHHCGSHGEGCNDHSHDLHTHENNNQDLLLSGCADPHCNSGHCHDGPAGDMAALNAQLTRLMQFNKESQVKSKKSEFKFWSTQPVPDFDEDSTENKAIEEDRPKKDVKSTPYQLPDNFSWSDLDLNNDEHLDELYNLLYENYVEDDDHIFRFNYSREFLKW</sequence>
<organism evidence="8 9">
    <name type="scientific">Cichlidogyrus casuarinus</name>
    <dbReference type="NCBI Taxonomy" id="1844966"/>
    <lineage>
        <taxon>Eukaryota</taxon>
        <taxon>Metazoa</taxon>
        <taxon>Spiralia</taxon>
        <taxon>Lophotrochozoa</taxon>
        <taxon>Platyhelminthes</taxon>
        <taxon>Monogenea</taxon>
        <taxon>Monopisthocotylea</taxon>
        <taxon>Dactylogyridea</taxon>
        <taxon>Ancyrocephalidae</taxon>
        <taxon>Cichlidogyrus</taxon>
    </lineage>
</organism>
<evidence type="ECO:0000256" key="1">
    <source>
        <dbReference type="ARBA" id="ARBA00009469"/>
    </source>
</evidence>
<name>A0ABD2QN78_9PLAT</name>